<dbReference type="PROSITE" id="PS00216">
    <property type="entry name" value="SUGAR_TRANSPORT_1"/>
    <property type="match status" value="1"/>
</dbReference>
<dbReference type="EMBL" id="KZ613957">
    <property type="protein sequence ID" value="PMD33046.1"/>
    <property type="molecule type" value="Genomic_DNA"/>
</dbReference>
<keyword evidence="5 9" id="KW-1133">Transmembrane helix</keyword>
<keyword evidence="4 9" id="KW-0812">Transmembrane</keyword>
<evidence type="ECO:0000256" key="8">
    <source>
        <dbReference type="SAM" id="MobiDB-lite"/>
    </source>
</evidence>
<dbReference type="PROSITE" id="PS00217">
    <property type="entry name" value="SUGAR_TRANSPORT_2"/>
    <property type="match status" value="1"/>
</dbReference>
<dbReference type="InterPro" id="IPR005829">
    <property type="entry name" value="Sugar_transporter_CS"/>
</dbReference>
<protein>
    <submittedName>
        <fullName evidence="11">General substrate transporter</fullName>
    </submittedName>
</protein>
<evidence type="ECO:0000256" key="4">
    <source>
        <dbReference type="ARBA" id="ARBA00022692"/>
    </source>
</evidence>
<evidence type="ECO:0000256" key="6">
    <source>
        <dbReference type="ARBA" id="ARBA00023136"/>
    </source>
</evidence>
<feature type="transmembrane region" description="Helical" evidence="9">
    <location>
        <begin position="7"/>
        <end position="33"/>
    </location>
</feature>
<dbReference type="PRINTS" id="PR00171">
    <property type="entry name" value="SUGRTRNSPORT"/>
</dbReference>
<evidence type="ECO:0000256" key="5">
    <source>
        <dbReference type="ARBA" id="ARBA00022989"/>
    </source>
</evidence>
<feature type="transmembrane region" description="Helical" evidence="9">
    <location>
        <begin position="53"/>
        <end position="76"/>
    </location>
</feature>
<feature type="transmembrane region" description="Helical" evidence="9">
    <location>
        <begin position="401"/>
        <end position="423"/>
    </location>
</feature>
<dbReference type="InterPro" id="IPR003663">
    <property type="entry name" value="Sugar/inositol_transpt"/>
</dbReference>
<dbReference type="OrthoDB" id="6612291at2759"/>
<feature type="transmembrane region" description="Helical" evidence="9">
    <location>
        <begin position="145"/>
        <end position="169"/>
    </location>
</feature>
<evidence type="ECO:0000256" key="1">
    <source>
        <dbReference type="ARBA" id="ARBA00004141"/>
    </source>
</evidence>
<evidence type="ECO:0000259" key="10">
    <source>
        <dbReference type="PROSITE" id="PS50850"/>
    </source>
</evidence>
<dbReference type="InterPro" id="IPR005828">
    <property type="entry name" value="MFS_sugar_transport-like"/>
</dbReference>
<evidence type="ECO:0000313" key="11">
    <source>
        <dbReference type="EMBL" id="PMD33046.1"/>
    </source>
</evidence>
<keyword evidence="3 7" id="KW-0813">Transport</keyword>
<feature type="region of interest" description="Disordered" evidence="8">
    <location>
        <begin position="480"/>
        <end position="508"/>
    </location>
</feature>
<dbReference type="GO" id="GO:0005351">
    <property type="term" value="F:carbohydrate:proton symporter activity"/>
    <property type="evidence" value="ECO:0007669"/>
    <property type="project" value="TreeGrafter"/>
</dbReference>
<dbReference type="Pfam" id="PF00083">
    <property type="entry name" value="Sugar_tr"/>
    <property type="match status" value="1"/>
</dbReference>
<dbReference type="PANTHER" id="PTHR48022:SF11">
    <property type="entry name" value="MONOSACCHARIDE TRANSPORTER (HXT8), PUTATIVE (AFU_ORTHOLOGUE AFUA_2G08120)-RELATED"/>
    <property type="match status" value="1"/>
</dbReference>
<dbReference type="Gene3D" id="1.20.1250.20">
    <property type="entry name" value="MFS general substrate transporter like domains"/>
    <property type="match status" value="1"/>
</dbReference>
<sequence length="508" mass="55047">MEKKSAYNLLIVLAACIGSFTYGYVISVLATTLSKPDFYIYMGLDTVGPGKGYANAIIAAWNCLLYVGAVFGGMLYSFVSDRWGRKTPIVIGASLTALGGALQAGTVNSAMLAVARVIIGLGIGFILPAIPLYQAEVAPPHARGLMVGLHGSALGFGNMVAQLMGLAFFKSGGQISWRVPLAIQCVPPLILLCLTFIMPESPRWLYAHGKTQQAKATMIKLHKDHQDPTDAFALHEFKIMQAQIDLEMQKKITTWQALQIPSVRRRFILGFLTMLGTQCSGLLVLLTYSPVIYAGLGFSPFMTDVMASIWTFFNGAGNLVGALIVDRVGRRRQLMGGYFAVTIGLIGATILTKLFAGTDTAGNKAATFFIFWIIVVYTIGIEAASFVYTSEIFPTELRAQGVAFSMQGLFLSSTLWTAVASPALSAIGYYFYIVFICTSTMMFFIVFFFFPETKGYTLEQLCLVFGDEVVDDEGHRQSEVAGLHDNGDSGTEKGGIIVADQDEDSAKV</sequence>
<evidence type="ECO:0000256" key="2">
    <source>
        <dbReference type="ARBA" id="ARBA00010992"/>
    </source>
</evidence>
<dbReference type="SUPFAM" id="SSF103473">
    <property type="entry name" value="MFS general substrate transporter"/>
    <property type="match status" value="1"/>
</dbReference>
<accession>A0A2J6R3E3</accession>
<feature type="transmembrane region" description="Helical" evidence="9">
    <location>
        <begin position="368"/>
        <end position="389"/>
    </location>
</feature>
<dbReference type="PROSITE" id="PS51257">
    <property type="entry name" value="PROKAR_LIPOPROTEIN"/>
    <property type="match status" value="1"/>
</dbReference>
<feature type="domain" description="Major facilitator superfamily (MFS) profile" evidence="10">
    <location>
        <begin position="11"/>
        <end position="454"/>
    </location>
</feature>
<evidence type="ECO:0000313" key="12">
    <source>
        <dbReference type="Proteomes" id="UP000235786"/>
    </source>
</evidence>
<comment type="subcellular location">
    <subcellularLocation>
        <location evidence="1">Membrane</location>
        <topology evidence="1">Multi-pass membrane protein</topology>
    </subcellularLocation>
</comment>
<dbReference type="Proteomes" id="UP000235786">
    <property type="component" value="Unassembled WGS sequence"/>
</dbReference>
<evidence type="ECO:0000256" key="3">
    <source>
        <dbReference type="ARBA" id="ARBA00022448"/>
    </source>
</evidence>
<feature type="transmembrane region" description="Helical" evidence="9">
    <location>
        <begin position="305"/>
        <end position="325"/>
    </location>
</feature>
<comment type="similarity">
    <text evidence="2 7">Belongs to the major facilitator superfamily. Sugar transporter (TC 2.A.1.1) family.</text>
</comment>
<feature type="transmembrane region" description="Helical" evidence="9">
    <location>
        <begin position="113"/>
        <end position="133"/>
    </location>
</feature>
<dbReference type="InterPro" id="IPR020846">
    <property type="entry name" value="MFS_dom"/>
</dbReference>
<feature type="transmembrane region" description="Helical" evidence="9">
    <location>
        <begin position="429"/>
        <end position="450"/>
    </location>
</feature>
<gene>
    <name evidence="11" type="ORF">L207DRAFT_590117</name>
</gene>
<reference evidence="11 12" key="1">
    <citation type="submission" date="2016-04" db="EMBL/GenBank/DDBJ databases">
        <title>A degradative enzymes factory behind the ericoid mycorrhizal symbiosis.</title>
        <authorList>
            <consortium name="DOE Joint Genome Institute"/>
            <person name="Martino E."/>
            <person name="Morin E."/>
            <person name="Grelet G."/>
            <person name="Kuo A."/>
            <person name="Kohler A."/>
            <person name="Daghino S."/>
            <person name="Barry K."/>
            <person name="Choi C."/>
            <person name="Cichocki N."/>
            <person name="Clum A."/>
            <person name="Copeland A."/>
            <person name="Hainaut M."/>
            <person name="Haridas S."/>
            <person name="Labutti K."/>
            <person name="Lindquist E."/>
            <person name="Lipzen A."/>
            <person name="Khouja H.-R."/>
            <person name="Murat C."/>
            <person name="Ohm R."/>
            <person name="Olson A."/>
            <person name="Spatafora J."/>
            <person name="Veneault-Fourrey C."/>
            <person name="Henrissat B."/>
            <person name="Grigoriev I."/>
            <person name="Martin F."/>
            <person name="Perotto S."/>
        </authorList>
    </citation>
    <scope>NUCLEOTIDE SEQUENCE [LARGE SCALE GENOMIC DNA]</scope>
    <source>
        <strain evidence="11 12">F</strain>
    </source>
</reference>
<evidence type="ECO:0000256" key="9">
    <source>
        <dbReference type="SAM" id="Phobius"/>
    </source>
</evidence>
<feature type="transmembrane region" description="Helical" evidence="9">
    <location>
        <begin position="267"/>
        <end position="293"/>
    </location>
</feature>
<evidence type="ECO:0000256" key="7">
    <source>
        <dbReference type="RuleBase" id="RU003346"/>
    </source>
</evidence>
<feature type="transmembrane region" description="Helical" evidence="9">
    <location>
        <begin position="337"/>
        <end position="356"/>
    </location>
</feature>
<organism evidence="11 12">
    <name type="scientific">Hyaloscypha variabilis (strain UAMH 11265 / GT02V1 / F)</name>
    <name type="common">Meliniomyces variabilis</name>
    <dbReference type="NCBI Taxonomy" id="1149755"/>
    <lineage>
        <taxon>Eukaryota</taxon>
        <taxon>Fungi</taxon>
        <taxon>Dikarya</taxon>
        <taxon>Ascomycota</taxon>
        <taxon>Pezizomycotina</taxon>
        <taxon>Leotiomycetes</taxon>
        <taxon>Helotiales</taxon>
        <taxon>Hyaloscyphaceae</taxon>
        <taxon>Hyaloscypha</taxon>
        <taxon>Hyaloscypha variabilis</taxon>
    </lineage>
</organism>
<keyword evidence="6 9" id="KW-0472">Membrane</keyword>
<dbReference type="AlphaFoldDB" id="A0A2J6R3E3"/>
<dbReference type="GO" id="GO:0016020">
    <property type="term" value="C:membrane"/>
    <property type="evidence" value="ECO:0007669"/>
    <property type="project" value="UniProtKB-SubCell"/>
</dbReference>
<dbReference type="NCBIfam" id="TIGR00879">
    <property type="entry name" value="SP"/>
    <property type="match status" value="1"/>
</dbReference>
<dbReference type="PANTHER" id="PTHR48022">
    <property type="entry name" value="PLASTIDIC GLUCOSE TRANSPORTER 4"/>
    <property type="match status" value="1"/>
</dbReference>
<dbReference type="InterPro" id="IPR036259">
    <property type="entry name" value="MFS_trans_sf"/>
</dbReference>
<proteinExistence type="inferred from homology"/>
<name>A0A2J6R3E3_HYAVF</name>
<keyword evidence="12" id="KW-1185">Reference proteome</keyword>
<dbReference type="PROSITE" id="PS50850">
    <property type="entry name" value="MFS"/>
    <property type="match status" value="1"/>
</dbReference>
<dbReference type="InterPro" id="IPR050360">
    <property type="entry name" value="MFS_Sugar_Transporters"/>
</dbReference>